<dbReference type="eggNOG" id="ENOG502ZV4T">
    <property type="taxonomic scope" value="Bacteria"/>
</dbReference>
<evidence type="ECO:0000313" key="2">
    <source>
        <dbReference type="Proteomes" id="UP000027583"/>
    </source>
</evidence>
<proteinExistence type="predicted"/>
<dbReference type="RefSeq" id="WP_035444415.1">
    <property type="nucleotide sequence ID" value="NZ_CBLX010000024.1"/>
</dbReference>
<accession>A0A060QJJ0</accession>
<reference evidence="1 2" key="1">
    <citation type="journal article" date="2014" name="Genome Biol. Evol.">
        <title>Acetic acid bacteria genomes reveal functional traits for adaptation to life in insect guts.</title>
        <authorList>
            <person name="Chouaia B."/>
            <person name="Gaiarsa S."/>
            <person name="Crotti E."/>
            <person name="Comandatore F."/>
            <person name="Degli Esposti M."/>
            <person name="Ricci I."/>
            <person name="Alma A."/>
            <person name="Favia G."/>
            <person name="Bandi C."/>
            <person name="Daffonchio D."/>
        </authorList>
    </citation>
    <scope>NUCLEOTIDE SEQUENCE [LARGE SCALE GENOMIC DNA]</scope>
    <source>
        <strain evidence="1 2">SF2.1</strain>
    </source>
</reference>
<sequence length="411" mass="42386">MPKFNSYFPIPSIGGAEVLVVATSDGVETLNATASQIAGAPADSPASGEFFAEEGAKVSRYGDRFFIGAAADYPALNTRDVNRQDWLSALMATTSIGPWALENAQAACLARFGNSAFVAGSRTSDALKSRDKLGHVPSSIGMAAWGIADDTTSPTQTTAYAYYGEAWRMPGVNYQPSFVMELEAVNLGGPAYGVSTPYHPNCGGGTYAIQIGAGGGQTEGTSDCEAGIVFVNNPDSWKTGILFSNTSLAGTNGNDGGYGNAVSMACNQGIEWRTPETREHVQGLDAGAMLFSTVTRTANGQRVQFSDDGLLVTNMAGQLLFSVSPNLSPTNTLNIQAGSGLGAAGLYVQKGDSGSPNLGLYPAAGGEIQMSSPVASPGAAVPAKAEGGFLHLNVNGTDYRVPLFTVEQVGG</sequence>
<reference evidence="1 2" key="2">
    <citation type="journal article" date="2014" name="PLoS ONE">
        <title>Evolution of mitochondria reconstructed from the energy metabolism of living bacteria.</title>
        <authorList>
            <person name="Degli Esposti M."/>
            <person name="Chouaia B."/>
            <person name="Comandatore F."/>
            <person name="Crotti E."/>
            <person name="Sassera D."/>
            <person name="Lievens P.M."/>
            <person name="Daffonchio D."/>
            <person name="Bandi C."/>
        </authorList>
    </citation>
    <scope>NUCLEOTIDE SEQUENCE [LARGE SCALE GENOMIC DNA]</scope>
    <source>
        <strain evidence="1 2">SF2.1</strain>
    </source>
</reference>
<dbReference type="AlphaFoldDB" id="A0A060QJJ0"/>
<name>A0A060QJJ0_9PROT</name>
<evidence type="ECO:0000313" key="1">
    <source>
        <dbReference type="EMBL" id="CDG40848.1"/>
    </source>
</evidence>
<organism evidence="1 2">
    <name type="scientific">Asaia bogorensis</name>
    <dbReference type="NCBI Taxonomy" id="91915"/>
    <lineage>
        <taxon>Bacteria</taxon>
        <taxon>Pseudomonadati</taxon>
        <taxon>Pseudomonadota</taxon>
        <taxon>Alphaproteobacteria</taxon>
        <taxon>Acetobacterales</taxon>
        <taxon>Acetobacteraceae</taxon>
        <taxon>Asaia</taxon>
    </lineage>
</organism>
<dbReference type="EMBL" id="CBLX010000024">
    <property type="protein sequence ID" value="CDG40848.1"/>
    <property type="molecule type" value="Genomic_DNA"/>
</dbReference>
<comment type="caution">
    <text evidence="1">The sequence shown here is derived from an EMBL/GenBank/DDBJ whole genome shotgun (WGS) entry which is preliminary data.</text>
</comment>
<gene>
    <name evidence="1" type="ORF">ASAP_2803</name>
</gene>
<dbReference type="Proteomes" id="UP000027583">
    <property type="component" value="Unassembled WGS sequence"/>
</dbReference>
<protein>
    <submittedName>
        <fullName evidence="1">Uncharacterized protein</fullName>
    </submittedName>
</protein>